<evidence type="ECO:0000313" key="2">
    <source>
        <dbReference type="EMBL" id="KAK7483465.1"/>
    </source>
</evidence>
<evidence type="ECO:0000313" key="3">
    <source>
        <dbReference type="Proteomes" id="UP001519460"/>
    </source>
</evidence>
<reference evidence="2 3" key="1">
    <citation type="journal article" date="2023" name="Sci. Data">
        <title>Genome assembly of the Korean intertidal mud-creeper Batillaria attramentaria.</title>
        <authorList>
            <person name="Patra A.K."/>
            <person name="Ho P.T."/>
            <person name="Jun S."/>
            <person name="Lee S.J."/>
            <person name="Kim Y."/>
            <person name="Won Y.J."/>
        </authorList>
    </citation>
    <scope>NUCLEOTIDE SEQUENCE [LARGE SCALE GENOMIC DNA]</scope>
    <source>
        <strain evidence="2">Wonlab-2016</strain>
    </source>
</reference>
<feature type="region of interest" description="Disordered" evidence="1">
    <location>
        <begin position="147"/>
        <end position="207"/>
    </location>
</feature>
<dbReference type="Proteomes" id="UP001519460">
    <property type="component" value="Unassembled WGS sequence"/>
</dbReference>
<dbReference type="EMBL" id="JACVVK020000226">
    <property type="protein sequence ID" value="KAK7483465.1"/>
    <property type="molecule type" value="Genomic_DNA"/>
</dbReference>
<dbReference type="AlphaFoldDB" id="A0ABD0K8N2"/>
<comment type="caution">
    <text evidence="2">The sequence shown here is derived from an EMBL/GenBank/DDBJ whole genome shotgun (WGS) entry which is preliminary data.</text>
</comment>
<evidence type="ECO:0000256" key="1">
    <source>
        <dbReference type="SAM" id="MobiDB-lite"/>
    </source>
</evidence>
<keyword evidence="3" id="KW-1185">Reference proteome</keyword>
<gene>
    <name evidence="2" type="ORF">BaRGS_00025264</name>
</gene>
<accession>A0ABD0K8N2</accession>
<proteinExistence type="predicted"/>
<protein>
    <submittedName>
        <fullName evidence="2">Uncharacterized protein</fullName>
    </submittedName>
</protein>
<sequence>MHNWTEVSLTSVKLNFIFPIQPPENLPPDNDIRCSLLPQASVRAVRGVVSARVQLLSQTYEQVGAVNLLLVSRQCQPCHAWKVKLWQGRDSMGQADFKDTERLPHVMHCVRTHECRGARLKFRSEEFIRQRQCEQVWLVGDCTGEDAGESGRGDREGAHSLQPGQVRSSCESDSVNKFGMLGPICTDGQDEGGSGLKRKPERGTSLEEELELLREKTGTKARFSIRQKVSAATLLKKKKIMDRAKGGQFSILTSTGFTD</sequence>
<name>A0ABD0K8N2_9CAEN</name>
<organism evidence="2 3">
    <name type="scientific">Batillaria attramentaria</name>
    <dbReference type="NCBI Taxonomy" id="370345"/>
    <lineage>
        <taxon>Eukaryota</taxon>
        <taxon>Metazoa</taxon>
        <taxon>Spiralia</taxon>
        <taxon>Lophotrochozoa</taxon>
        <taxon>Mollusca</taxon>
        <taxon>Gastropoda</taxon>
        <taxon>Caenogastropoda</taxon>
        <taxon>Sorbeoconcha</taxon>
        <taxon>Cerithioidea</taxon>
        <taxon>Batillariidae</taxon>
        <taxon>Batillaria</taxon>
    </lineage>
</organism>
<feature type="compositionally biased region" description="Basic and acidic residues" evidence="1">
    <location>
        <begin position="149"/>
        <end position="158"/>
    </location>
</feature>
<feature type="compositionally biased region" description="Polar residues" evidence="1">
    <location>
        <begin position="162"/>
        <end position="175"/>
    </location>
</feature>